<evidence type="ECO:0000313" key="2">
    <source>
        <dbReference type="Proteomes" id="UP000585474"/>
    </source>
</evidence>
<dbReference type="EMBL" id="BJWL01000005">
    <property type="protein sequence ID" value="GFY87587.1"/>
    <property type="molecule type" value="Genomic_DNA"/>
</dbReference>
<reference evidence="1 2" key="1">
    <citation type="submission" date="2019-07" db="EMBL/GenBank/DDBJ databases">
        <title>De Novo Assembly of kiwifruit Actinidia rufa.</title>
        <authorList>
            <person name="Sugita-Konishi S."/>
            <person name="Sato K."/>
            <person name="Mori E."/>
            <person name="Abe Y."/>
            <person name="Kisaki G."/>
            <person name="Hamano K."/>
            <person name="Suezawa K."/>
            <person name="Otani M."/>
            <person name="Fukuda T."/>
            <person name="Manabe T."/>
            <person name="Gomi K."/>
            <person name="Tabuchi M."/>
            <person name="Akimitsu K."/>
            <person name="Kataoka I."/>
        </authorList>
    </citation>
    <scope>NUCLEOTIDE SEQUENCE [LARGE SCALE GENOMIC DNA]</scope>
    <source>
        <strain evidence="2">cv. Fuchu</strain>
    </source>
</reference>
<dbReference type="Proteomes" id="UP000585474">
    <property type="component" value="Unassembled WGS sequence"/>
</dbReference>
<name>A0A7J0EPU6_9ERIC</name>
<dbReference type="AlphaFoldDB" id="A0A7J0EPU6"/>
<proteinExistence type="predicted"/>
<sequence length="152" mass="16294">MVPNQLGYKVVIMSLVQPKVHVWRTHLNLDPSSIGLGFVDLKLGGGLGDFGDGLVKKLEEPKGQNAVSAGRITDAIGCASAILKPRSWLSEANSNGFASNVADQSEKKASSGVQPRIVLLRDCKLVEGGLMFLISVFAPKSEFLTVLPFSWN</sequence>
<accession>A0A7J0EPU6</accession>
<protein>
    <submittedName>
        <fullName evidence="1">Uncharacterized protein</fullName>
    </submittedName>
</protein>
<evidence type="ECO:0000313" key="1">
    <source>
        <dbReference type="EMBL" id="GFY87587.1"/>
    </source>
</evidence>
<keyword evidence="2" id="KW-1185">Reference proteome</keyword>
<gene>
    <name evidence="1" type="ORF">Acr_05g0012260</name>
</gene>
<comment type="caution">
    <text evidence="1">The sequence shown here is derived from an EMBL/GenBank/DDBJ whole genome shotgun (WGS) entry which is preliminary data.</text>
</comment>
<organism evidence="1 2">
    <name type="scientific">Actinidia rufa</name>
    <dbReference type="NCBI Taxonomy" id="165716"/>
    <lineage>
        <taxon>Eukaryota</taxon>
        <taxon>Viridiplantae</taxon>
        <taxon>Streptophyta</taxon>
        <taxon>Embryophyta</taxon>
        <taxon>Tracheophyta</taxon>
        <taxon>Spermatophyta</taxon>
        <taxon>Magnoliopsida</taxon>
        <taxon>eudicotyledons</taxon>
        <taxon>Gunneridae</taxon>
        <taxon>Pentapetalae</taxon>
        <taxon>asterids</taxon>
        <taxon>Ericales</taxon>
        <taxon>Actinidiaceae</taxon>
        <taxon>Actinidia</taxon>
    </lineage>
</organism>